<evidence type="ECO:0000259" key="1">
    <source>
        <dbReference type="Pfam" id="PF09325"/>
    </source>
</evidence>
<dbReference type="InterPro" id="IPR027267">
    <property type="entry name" value="AH/BAR_dom_sf"/>
</dbReference>
<proteinExistence type="predicted"/>
<dbReference type="AlphaFoldDB" id="A0A7R9DSB1"/>
<protein>
    <recommendedName>
        <fullName evidence="1">Sorting nexin/Vps5-like C-terminal domain-containing protein</fullName>
    </recommendedName>
</protein>
<dbReference type="PANTHER" id="PTHR10555:SF170">
    <property type="entry name" value="FI18122P1"/>
    <property type="match status" value="1"/>
</dbReference>
<feature type="domain" description="Sorting nexin/Vps5-like C-terminal" evidence="1">
    <location>
        <begin position="2"/>
        <end position="44"/>
    </location>
</feature>
<gene>
    <name evidence="2" type="ORF">TCEB3V08_LOCUS13518</name>
</gene>
<evidence type="ECO:0000313" key="2">
    <source>
        <dbReference type="EMBL" id="CAD7418875.1"/>
    </source>
</evidence>
<dbReference type="GO" id="GO:0034498">
    <property type="term" value="P:early endosome to Golgi transport"/>
    <property type="evidence" value="ECO:0007669"/>
    <property type="project" value="TreeGrafter"/>
</dbReference>
<dbReference type="InterPro" id="IPR015404">
    <property type="entry name" value="Vps5_C"/>
</dbReference>
<name>A0A7R9DSB1_TIMCR</name>
<dbReference type="Gene3D" id="1.20.1270.60">
    <property type="entry name" value="Arfaptin homology (AH) domain/BAR domain"/>
    <property type="match status" value="1"/>
</dbReference>
<dbReference type="GO" id="GO:0035091">
    <property type="term" value="F:phosphatidylinositol binding"/>
    <property type="evidence" value="ECO:0007669"/>
    <property type="project" value="TreeGrafter"/>
</dbReference>
<organism evidence="2">
    <name type="scientific">Timema cristinae</name>
    <name type="common">Walking stick</name>
    <dbReference type="NCBI Taxonomy" id="61476"/>
    <lineage>
        <taxon>Eukaryota</taxon>
        <taxon>Metazoa</taxon>
        <taxon>Ecdysozoa</taxon>
        <taxon>Arthropoda</taxon>
        <taxon>Hexapoda</taxon>
        <taxon>Insecta</taxon>
        <taxon>Pterygota</taxon>
        <taxon>Neoptera</taxon>
        <taxon>Polyneoptera</taxon>
        <taxon>Phasmatodea</taxon>
        <taxon>Timematodea</taxon>
        <taxon>Timematoidea</taxon>
        <taxon>Timematidae</taxon>
        <taxon>Timema</taxon>
    </lineage>
</organism>
<sequence>MIKKEMERFEANRVKDFKAIIINYMENLMTHQQQLIKYWEAFLPEAKAIA</sequence>
<reference evidence="2" key="1">
    <citation type="submission" date="2020-11" db="EMBL/GenBank/DDBJ databases">
        <authorList>
            <person name="Tran Van P."/>
        </authorList>
    </citation>
    <scope>NUCLEOTIDE SEQUENCE</scope>
</reference>
<dbReference type="EMBL" id="OC341551">
    <property type="protein sequence ID" value="CAD7418875.1"/>
    <property type="molecule type" value="Genomic_DNA"/>
</dbReference>
<accession>A0A7R9DSB1</accession>
<dbReference type="Pfam" id="PF09325">
    <property type="entry name" value="Vps5"/>
    <property type="match status" value="1"/>
</dbReference>
<dbReference type="PANTHER" id="PTHR10555">
    <property type="entry name" value="SORTING NEXIN"/>
    <property type="match status" value="1"/>
</dbReference>
<dbReference type="GO" id="GO:0005829">
    <property type="term" value="C:cytosol"/>
    <property type="evidence" value="ECO:0007669"/>
    <property type="project" value="GOC"/>
</dbReference>
<dbReference type="GO" id="GO:0010008">
    <property type="term" value="C:endosome membrane"/>
    <property type="evidence" value="ECO:0007669"/>
    <property type="project" value="TreeGrafter"/>
</dbReference>